<gene>
    <name evidence="3" type="ORF">E6K74_07370</name>
</gene>
<dbReference type="Gene3D" id="1.10.1660.10">
    <property type="match status" value="1"/>
</dbReference>
<comment type="caution">
    <text evidence="3">The sequence shown here is derived from an EMBL/GenBank/DDBJ whole genome shotgun (WGS) entry which is preliminary data.</text>
</comment>
<accession>A0A538SRN5</accession>
<dbReference type="PROSITE" id="PS50937">
    <property type="entry name" value="HTH_MERR_2"/>
    <property type="match status" value="1"/>
</dbReference>
<evidence type="ECO:0000256" key="1">
    <source>
        <dbReference type="ARBA" id="ARBA00023125"/>
    </source>
</evidence>
<reference evidence="3 4" key="1">
    <citation type="journal article" date="2019" name="Nat. Microbiol.">
        <title>Mediterranean grassland soil C-N compound turnover is dependent on rainfall and depth, and is mediated by genomically divergent microorganisms.</title>
        <authorList>
            <person name="Diamond S."/>
            <person name="Andeer P.F."/>
            <person name="Li Z."/>
            <person name="Crits-Christoph A."/>
            <person name="Burstein D."/>
            <person name="Anantharaman K."/>
            <person name="Lane K.R."/>
            <person name="Thomas B.C."/>
            <person name="Pan C."/>
            <person name="Northen T.R."/>
            <person name="Banfield J.F."/>
        </authorList>
    </citation>
    <scope>NUCLEOTIDE SEQUENCE [LARGE SCALE GENOMIC DNA]</scope>
    <source>
        <strain evidence="3">WS_4</strain>
    </source>
</reference>
<dbReference type="PRINTS" id="PR00040">
    <property type="entry name" value="HTHMERR"/>
</dbReference>
<dbReference type="GO" id="GO:0003700">
    <property type="term" value="F:DNA-binding transcription factor activity"/>
    <property type="evidence" value="ECO:0007669"/>
    <property type="project" value="InterPro"/>
</dbReference>
<dbReference type="Pfam" id="PF13411">
    <property type="entry name" value="MerR_1"/>
    <property type="match status" value="1"/>
</dbReference>
<dbReference type="InterPro" id="IPR000551">
    <property type="entry name" value="MerR-type_HTH_dom"/>
</dbReference>
<evidence type="ECO:0000313" key="4">
    <source>
        <dbReference type="Proteomes" id="UP000319829"/>
    </source>
</evidence>
<sequence>MRKGKMWMSGRYRMEAVISKHLKVGDLARQTGKSVRALRLYEELDLLHPVARSNGGFRLYDESAITRIRWIELLQETGLSLHQIQGLLKAWHGSRYGPEAMAVVRETFQTKLTETRQAIIRYETLARELEGTLEYLRTCQACRPPRTTQQDCPHCPEDHGMKQEPALVAGFHTDPGRSERILLHVAPENP</sequence>
<dbReference type="Proteomes" id="UP000319829">
    <property type="component" value="Unassembled WGS sequence"/>
</dbReference>
<dbReference type="AlphaFoldDB" id="A0A538SRN5"/>
<dbReference type="GO" id="GO:0003677">
    <property type="term" value="F:DNA binding"/>
    <property type="evidence" value="ECO:0007669"/>
    <property type="project" value="UniProtKB-KW"/>
</dbReference>
<dbReference type="SUPFAM" id="SSF46955">
    <property type="entry name" value="Putative DNA-binding domain"/>
    <property type="match status" value="1"/>
</dbReference>
<feature type="domain" description="HTH merR-type" evidence="2">
    <location>
        <begin position="21"/>
        <end position="90"/>
    </location>
</feature>
<evidence type="ECO:0000259" key="2">
    <source>
        <dbReference type="PROSITE" id="PS50937"/>
    </source>
</evidence>
<evidence type="ECO:0000313" key="3">
    <source>
        <dbReference type="EMBL" id="TMQ54052.1"/>
    </source>
</evidence>
<proteinExistence type="predicted"/>
<dbReference type="PANTHER" id="PTHR30204">
    <property type="entry name" value="REDOX-CYCLING DRUG-SENSING TRANSCRIPTIONAL ACTIVATOR SOXR"/>
    <property type="match status" value="1"/>
</dbReference>
<dbReference type="PANTHER" id="PTHR30204:SF90">
    <property type="entry name" value="HTH-TYPE TRANSCRIPTIONAL ACTIVATOR MTA"/>
    <property type="match status" value="1"/>
</dbReference>
<dbReference type="EMBL" id="VBOU01000077">
    <property type="protein sequence ID" value="TMQ54052.1"/>
    <property type="molecule type" value="Genomic_DNA"/>
</dbReference>
<dbReference type="InterPro" id="IPR047057">
    <property type="entry name" value="MerR_fam"/>
</dbReference>
<organism evidence="3 4">
    <name type="scientific">Eiseniibacteriota bacterium</name>
    <dbReference type="NCBI Taxonomy" id="2212470"/>
    <lineage>
        <taxon>Bacteria</taxon>
        <taxon>Candidatus Eiseniibacteriota</taxon>
    </lineage>
</organism>
<protein>
    <submittedName>
        <fullName evidence="3">MerR family transcriptional regulator</fullName>
    </submittedName>
</protein>
<keyword evidence="1" id="KW-0238">DNA-binding</keyword>
<dbReference type="SMART" id="SM00422">
    <property type="entry name" value="HTH_MERR"/>
    <property type="match status" value="1"/>
</dbReference>
<dbReference type="InterPro" id="IPR009061">
    <property type="entry name" value="DNA-bd_dom_put_sf"/>
</dbReference>
<name>A0A538SRN5_UNCEI</name>